<evidence type="ECO:0000313" key="2">
    <source>
        <dbReference type="Proteomes" id="UP000580517"/>
    </source>
</evidence>
<organism evidence="1 2">
    <name type="scientific">Allopusillimonas soli</name>
    <dbReference type="NCBI Taxonomy" id="659016"/>
    <lineage>
        <taxon>Bacteria</taxon>
        <taxon>Pseudomonadati</taxon>
        <taxon>Pseudomonadota</taxon>
        <taxon>Betaproteobacteria</taxon>
        <taxon>Burkholderiales</taxon>
        <taxon>Alcaligenaceae</taxon>
        <taxon>Allopusillimonas</taxon>
    </lineage>
</organism>
<reference evidence="1 2" key="1">
    <citation type="submission" date="2020-07" db="EMBL/GenBank/DDBJ databases">
        <title>Taxonomic revisions and descriptions of new bacterial species based on genomic comparisons in the high-G+C-content subgroup of the family Alcaligenaceae.</title>
        <authorList>
            <person name="Szabo A."/>
            <person name="Felfoldi T."/>
        </authorList>
    </citation>
    <scope>NUCLEOTIDE SEQUENCE [LARGE SCALE GENOMIC DNA]</scope>
    <source>
        <strain evidence="1 2">DSM 25264</strain>
    </source>
</reference>
<evidence type="ECO:0000313" key="1">
    <source>
        <dbReference type="EMBL" id="NYT36384.1"/>
    </source>
</evidence>
<gene>
    <name evidence="1" type="ORF">H0A68_05830</name>
</gene>
<dbReference type="OrthoDB" id="8626097at2"/>
<dbReference type="EMBL" id="JACCEW010000002">
    <property type="protein sequence ID" value="NYT36384.1"/>
    <property type="molecule type" value="Genomic_DNA"/>
</dbReference>
<dbReference type="RefSeq" id="WP_129968367.1">
    <property type="nucleotide sequence ID" value="NZ_JACCEW010000002.1"/>
</dbReference>
<proteinExistence type="predicted"/>
<keyword evidence="2" id="KW-1185">Reference proteome</keyword>
<comment type="caution">
    <text evidence="1">The sequence shown here is derived from an EMBL/GenBank/DDBJ whole genome shotgun (WGS) entry which is preliminary data.</text>
</comment>
<dbReference type="Proteomes" id="UP000580517">
    <property type="component" value="Unassembled WGS sequence"/>
</dbReference>
<name>A0A853F719_9BURK</name>
<sequence>MLALPEALDAQFHRALQDIDKEHAMAYMTGLERLWLSRGREQGIEQGVQKGIEQGIEQGAASILQALIQSRFAGCPPWVHQRIAQANAEQLRQWAVKVPAAPNIEAVFD</sequence>
<protein>
    <submittedName>
        <fullName evidence="1">Uncharacterized protein</fullName>
    </submittedName>
</protein>
<accession>A0A853F719</accession>
<dbReference type="AlphaFoldDB" id="A0A853F719"/>